<reference evidence="3" key="2">
    <citation type="submission" date="2021-05" db="UniProtKB">
        <authorList>
            <consortium name="EnsemblPlants"/>
        </authorList>
    </citation>
    <scope>IDENTIFICATION</scope>
    <source>
        <strain evidence="3">subsp. malaccensis</strain>
    </source>
</reference>
<proteinExistence type="predicted"/>
<dbReference type="Proteomes" id="UP000012960">
    <property type="component" value="Unplaced"/>
</dbReference>
<gene>
    <name evidence="2" type="ORF">GSMUA_191900.1</name>
</gene>
<sequence>MFVRFLVAGSFLFFMSRRCLVLHDLNKSAPGIGVTRVSKSGWEG</sequence>
<reference evidence="2" key="1">
    <citation type="submission" date="2021-03" db="EMBL/GenBank/DDBJ databases">
        <authorList>
            <consortium name="Genoscope - CEA"/>
            <person name="William W."/>
        </authorList>
    </citation>
    <scope>NUCLEOTIDE SEQUENCE</scope>
    <source>
        <strain evidence="2">Doubled-haploid Pahang</strain>
    </source>
</reference>
<organism evidence="3 4">
    <name type="scientific">Musa acuminata subsp. malaccensis</name>
    <name type="common">Wild banana</name>
    <name type="synonym">Musa malaccensis</name>
    <dbReference type="NCBI Taxonomy" id="214687"/>
    <lineage>
        <taxon>Eukaryota</taxon>
        <taxon>Viridiplantae</taxon>
        <taxon>Streptophyta</taxon>
        <taxon>Embryophyta</taxon>
        <taxon>Tracheophyta</taxon>
        <taxon>Spermatophyta</taxon>
        <taxon>Magnoliopsida</taxon>
        <taxon>Liliopsida</taxon>
        <taxon>Zingiberales</taxon>
        <taxon>Musaceae</taxon>
        <taxon>Musa</taxon>
    </lineage>
</organism>
<evidence type="ECO:0000256" key="1">
    <source>
        <dbReference type="SAM" id="SignalP"/>
    </source>
</evidence>
<protein>
    <submittedName>
        <fullName evidence="2">(wild Malaysian banana) hypothetical protein</fullName>
    </submittedName>
</protein>
<evidence type="ECO:0000313" key="4">
    <source>
        <dbReference type="Proteomes" id="UP000012960"/>
    </source>
</evidence>
<dbReference type="InParanoid" id="A0A804IGM6"/>
<dbReference type="AlphaFoldDB" id="A0A804IGM6"/>
<dbReference type="Gramene" id="Ma03_t26690.1">
    <property type="protein sequence ID" value="Ma03_p26690.1"/>
    <property type="gene ID" value="Ma03_g26690"/>
</dbReference>
<accession>A0A804IGM6</accession>
<keyword evidence="4" id="KW-1185">Reference proteome</keyword>
<name>A0A804IGM6_MUSAM</name>
<dbReference type="EnsemblPlants" id="Ma03_t26690.1">
    <property type="protein sequence ID" value="Ma03_p26690.1"/>
    <property type="gene ID" value="Ma03_g26690"/>
</dbReference>
<evidence type="ECO:0000313" key="3">
    <source>
        <dbReference type="EnsemblPlants" id="Ma03_p26690.1"/>
    </source>
</evidence>
<keyword evidence="1" id="KW-0732">Signal</keyword>
<feature type="signal peptide" evidence="1">
    <location>
        <begin position="1"/>
        <end position="21"/>
    </location>
</feature>
<dbReference type="EMBL" id="HG996468">
    <property type="protein sequence ID" value="CAG1851376.1"/>
    <property type="molecule type" value="Genomic_DNA"/>
</dbReference>
<feature type="chain" id="PRO_5036219752" evidence="1">
    <location>
        <begin position="22"/>
        <end position="44"/>
    </location>
</feature>
<evidence type="ECO:0000313" key="2">
    <source>
        <dbReference type="EMBL" id="CAG1851376.1"/>
    </source>
</evidence>